<sequence>MKKTLLSFCILLSGHSGWAQLPTNSYAVTAPCPASAGNPSVLQQVNTDGSLTPIGTVTDGTTPLILNALGFDDANPTSLYAMSVQQPVTMANFDTPPTLYQVALGTAQATSLGTVTPPPAPTTGLSPLVFGEVEVRNIRQTFNFIGDGGASSEYYVGGATARVIANFLTGSTRIADLRLYVGTIQLAPFTTAAPAWLTLDTSEPATAAVVATYQAQVQAYLASGDNGPAPEGGIQDWVYDVRTGNLVSYLGLEDKFLTIRNPATAPAGTTTVPTAPIPTQQNIGSMFTDRDGNVYAVDADGGTIYKIDRLTGNYSGSSYGSAFGCSRGDAVSLPGALPLPVTLVSFRATRAGSGVQLRWLTSSEQLAAYFEVERSATATNWQPVTRVKASNRPSGQRYTATDPYPLAGKAYYRLAMHDVDGSVAYSSVQVVSTEPLTVTTYPNPAREELRVLLPAPELPSSLDLLNARGQVVRHLQSAAGVGPVQVPTQGLVAGLYLLRVQQAGATSTARVVLAGPGN</sequence>
<comment type="caution">
    <text evidence="2">The sequence shown here is derived from an EMBL/GenBank/DDBJ whole genome shotgun (WGS) entry which is preliminary data.</text>
</comment>
<dbReference type="NCBIfam" id="TIGR04183">
    <property type="entry name" value="Por_Secre_tail"/>
    <property type="match status" value="1"/>
</dbReference>
<feature type="signal peptide" evidence="1">
    <location>
        <begin position="1"/>
        <end position="19"/>
    </location>
</feature>
<organism evidence="2 3">
    <name type="scientific">Hymenobacter glacieicola</name>
    <dbReference type="NCBI Taxonomy" id="1562124"/>
    <lineage>
        <taxon>Bacteria</taxon>
        <taxon>Pseudomonadati</taxon>
        <taxon>Bacteroidota</taxon>
        <taxon>Cytophagia</taxon>
        <taxon>Cytophagales</taxon>
        <taxon>Hymenobacteraceae</taxon>
        <taxon>Hymenobacter</taxon>
    </lineage>
</organism>
<feature type="chain" id="PRO_5045512341" description="Secretion system C-terminal sorting domain-containing protein" evidence="1">
    <location>
        <begin position="20"/>
        <end position="518"/>
    </location>
</feature>
<gene>
    <name evidence="2" type="ORF">GCM10011378_16470</name>
</gene>
<keyword evidence="1" id="KW-0732">Signal</keyword>
<dbReference type="EMBL" id="BMGS01000004">
    <property type="protein sequence ID" value="GGG40888.1"/>
    <property type="molecule type" value="Genomic_DNA"/>
</dbReference>
<evidence type="ECO:0000313" key="2">
    <source>
        <dbReference type="EMBL" id="GGG40888.1"/>
    </source>
</evidence>
<keyword evidence="3" id="KW-1185">Reference proteome</keyword>
<evidence type="ECO:0000313" key="3">
    <source>
        <dbReference type="Proteomes" id="UP000601361"/>
    </source>
</evidence>
<proteinExistence type="predicted"/>
<protein>
    <recommendedName>
        <fullName evidence="4">Secretion system C-terminal sorting domain-containing protein</fullName>
    </recommendedName>
</protein>
<dbReference type="InterPro" id="IPR026444">
    <property type="entry name" value="Secre_tail"/>
</dbReference>
<evidence type="ECO:0000256" key="1">
    <source>
        <dbReference type="SAM" id="SignalP"/>
    </source>
</evidence>
<dbReference type="Proteomes" id="UP000601361">
    <property type="component" value="Unassembled WGS sequence"/>
</dbReference>
<accession>A0ABQ1WPC8</accession>
<evidence type="ECO:0008006" key="4">
    <source>
        <dbReference type="Google" id="ProtNLM"/>
    </source>
</evidence>
<reference evidence="3" key="1">
    <citation type="journal article" date="2019" name="Int. J. Syst. Evol. Microbiol.">
        <title>The Global Catalogue of Microorganisms (GCM) 10K type strain sequencing project: providing services to taxonomists for standard genome sequencing and annotation.</title>
        <authorList>
            <consortium name="The Broad Institute Genomics Platform"/>
            <consortium name="The Broad Institute Genome Sequencing Center for Infectious Disease"/>
            <person name="Wu L."/>
            <person name="Ma J."/>
        </authorList>
    </citation>
    <scope>NUCLEOTIDE SEQUENCE [LARGE SCALE GENOMIC DNA]</scope>
    <source>
        <strain evidence="3">CGMCC 1.12990</strain>
    </source>
</reference>
<name>A0ABQ1WPC8_9BACT</name>